<dbReference type="KEGG" id="vnx:VNE69_09141"/>
<dbReference type="Proteomes" id="UP001334084">
    <property type="component" value="Chromosome 9"/>
</dbReference>
<name>A0AAX4JFK4_9MICR</name>
<sequence>MSCYFLYFLAYMCQNTFSLFTRTISKNEIIIYLGINQDMMESSFYYFEILEYASIDQNEKLTKRLINIQNFTSYNDFDLENINQEYLKYVSDEISCENNKRKFFDCFGILRTSICLKENSFYKIVLNNSTTLERSRISSEIFNLKYENKFYSIKYSLNLNFFNNIEILEENTEYHKSHDDCRQRTSDYKNQHVDKDCKASEDLGNSLCYANRACSVSDYYRVENCKEKGPVVNNSKESSKNVEKFYYAPFHTVPRDYKETFDVFTIENPKQYVEMQSQYVQMYNNNEKKSNLYENINDRTDNEEKNSKSVFATIQQPKYHK</sequence>
<evidence type="ECO:0000313" key="2">
    <source>
        <dbReference type="EMBL" id="WUR04588.1"/>
    </source>
</evidence>
<proteinExistence type="predicted"/>
<gene>
    <name evidence="2" type="ORF">VNE69_09141</name>
</gene>
<organism evidence="2 3">
    <name type="scientific">Vairimorpha necatrix</name>
    <dbReference type="NCBI Taxonomy" id="6039"/>
    <lineage>
        <taxon>Eukaryota</taxon>
        <taxon>Fungi</taxon>
        <taxon>Fungi incertae sedis</taxon>
        <taxon>Microsporidia</taxon>
        <taxon>Nosematidae</taxon>
        <taxon>Vairimorpha</taxon>
    </lineage>
</organism>
<reference evidence="2" key="1">
    <citation type="journal article" date="2024" name="BMC Genomics">
        <title>Functional annotation of a divergent genome using sequence and structure-based similarity.</title>
        <authorList>
            <person name="Svedberg D."/>
            <person name="Winiger R.R."/>
            <person name="Berg A."/>
            <person name="Sharma H."/>
            <person name="Tellgren-Roth C."/>
            <person name="Debrunner-Vossbrinck B.A."/>
            <person name="Vossbrinck C.R."/>
            <person name="Barandun J."/>
        </authorList>
    </citation>
    <scope>NUCLEOTIDE SEQUENCE</scope>
    <source>
        <strain evidence="2">Illinois isolate</strain>
    </source>
</reference>
<accession>A0AAX4JFK4</accession>
<dbReference type="RefSeq" id="XP_065330733.1">
    <property type="nucleotide sequence ID" value="XM_065474661.1"/>
</dbReference>
<protein>
    <submittedName>
        <fullName evidence="2">Uncharacterized protein</fullName>
    </submittedName>
</protein>
<dbReference type="AlphaFoldDB" id="A0AAX4JFK4"/>
<feature type="compositionally biased region" description="Polar residues" evidence="1">
    <location>
        <begin position="308"/>
        <end position="321"/>
    </location>
</feature>
<feature type="region of interest" description="Disordered" evidence="1">
    <location>
        <begin position="299"/>
        <end position="321"/>
    </location>
</feature>
<evidence type="ECO:0000256" key="1">
    <source>
        <dbReference type="SAM" id="MobiDB-lite"/>
    </source>
</evidence>
<evidence type="ECO:0000313" key="3">
    <source>
        <dbReference type="Proteomes" id="UP001334084"/>
    </source>
</evidence>
<dbReference type="GeneID" id="90542420"/>
<keyword evidence="3" id="KW-1185">Reference proteome</keyword>
<dbReference type="EMBL" id="CP142734">
    <property type="protein sequence ID" value="WUR04588.1"/>
    <property type="molecule type" value="Genomic_DNA"/>
</dbReference>